<gene>
    <name evidence="1" type="ORF">PUN28_006531</name>
</gene>
<protein>
    <submittedName>
        <fullName evidence="1">Uncharacterized protein</fullName>
    </submittedName>
</protein>
<comment type="caution">
    <text evidence="1">The sequence shown here is derived from an EMBL/GenBank/DDBJ whole genome shotgun (WGS) entry which is preliminary data.</text>
</comment>
<dbReference type="AlphaFoldDB" id="A0AAW2GDW5"/>
<name>A0AAW2GDW5_9HYME</name>
<keyword evidence="2" id="KW-1185">Reference proteome</keyword>
<organism evidence="1 2">
    <name type="scientific">Cardiocondyla obscurior</name>
    <dbReference type="NCBI Taxonomy" id="286306"/>
    <lineage>
        <taxon>Eukaryota</taxon>
        <taxon>Metazoa</taxon>
        <taxon>Ecdysozoa</taxon>
        <taxon>Arthropoda</taxon>
        <taxon>Hexapoda</taxon>
        <taxon>Insecta</taxon>
        <taxon>Pterygota</taxon>
        <taxon>Neoptera</taxon>
        <taxon>Endopterygota</taxon>
        <taxon>Hymenoptera</taxon>
        <taxon>Apocrita</taxon>
        <taxon>Aculeata</taxon>
        <taxon>Formicoidea</taxon>
        <taxon>Formicidae</taxon>
        <taxon>Myrmicinae</taxon>
        <taxon>Cardiocondyla</taxon>
    </lineage>
</organism>
<reference evidence="1 2" key="1">
    <citation type="submission" date="2023-03" db="EMBL/GenBank/DDBJ databases">
        <title>High recombination rates correlate with genetic variation in Cardiocondyla obscurior ants.</title>
        <authorList>
            <person name="Errbii M."/>
        </authorList>
    </citation>
    <scope>NUCLEOTIDE SEQUENCE [LARGE SCALE GENOMIC DNA]</scope>
    <source>
        <strain evidence="1">Alpha-2009</strain>
        <tissue evidence="1">Whole body</tissue>
    </source>
</reference>
<accession>A0AAW2GDW5</accession>
<evidence type="ECO:0000313" key="1">
    <source>
        <dbReference type="EMBL" id="KAL0124740.1"/>
    </source>
</evidence>
<evidence type="ECO:0000313" key="2">
    <source>
        <dbReference type="Proteomes" id="UP001430953"/>
    </source>
</evidence>
<dbReference type="Proteomes" id="UP001430953">
    <property type="component" value="Unassembled WGS sequence"/>
</dbReference>
<sequence>MIESMTLIIHDEQVLGVGCQVNDVELGPLEDERGGGVLVMSHLPVVEAVGRGRYENVIPDGDELAHDATRPTNLRNNYQRLAVLDRHIICNNVSPVRHFRKRITRDLQGGMIERVTFLLQPTSGTVYCTPQSILCSYLVDILVMNQLQMQQNKKKIYYQLYETILSKKKKINLTLSPQQSFLLSYFLFSRRCVNECTLRVVVVRTNGTDFAACDITLHCWRFTSFP</sequence>
<proteinExistence type="predicted"/>
<dbReference type="EMBL" id="JADYXP020000005">
    <property type="protein sequence ID" value="KAL0124740.1"/>
    <property type="molecule type" value="Genomic_DNA"/>
</dbReference>